<sequence length="118" mass="12435">MAAATGSHPTVVSTRAVLHSRNPLRPTTAASTPVEDDSAPVRSVTPSSPTTATATATAAYSTHVDQNAWPTYRRAVLSAQRQTSPAVAIAIPTSFPGLDRDPGDWRDLPSVLCPFRVL</sequence>
<dbReference type="EMBL" id="ML213510">
    <property type="protein sequence ID" value="TFK52081.1"/>
    <property type="molecule type" value="Genomic_DNA"/>
</dbReference>
<reference evidence="2 3" key="1">
    <citation type="journal article" date="2019" name="Nat. Ecol. Evol.">
        <title>Megaphylogeny resolves global patterns of mushroom evolution.</title>
        <authorList>
            <person name="Varga T."/>
            <person name="Krizsan K."/>
            <person name="Foldi C."/>
            <person name="Dima B."/>
            <person name="Sanchez-Garcia M."/>
            <person name="Sanchez-Ramirez S."/>
            <person name="Szollosi G.J."/>
            <person name="Szarkandi J.G."/>
            <person name="Papp V."/>
            <person name="Albert L."/>
            <person name="Andreopoulos W."/>
            <person name="Angelini C."/>
            <person name="Antonin V."/>
            <person name="Barry K.W."/>
            <person name="Bougher N.L."/>
            <person name="Buchanan P."/>
            <person name="Buyck B."/>
            <person name="Bense V."/>
            <person name="Catcheside P."/>
            <person name="Chovatia M."/>
            <person name="Cooper J."/>
            <person name="Damon W."/>
            <person name="Desjardin D."/>
            <person name="Finy P."/>
            <person name="Geml J."/>
            <person name="Haridas S."/>
            <person name="Hughes K."/>
            <person name="Justo A."/>
            <person name="Karasinski D."/>
            <person name="Kautmanova I."/>
            <person name="Kiss B."/>
            <person name="Kocsube S."/>
            <person name="Kotiranta H."/>
            <person name="LaButti K.M."/>
            <person name="Lechner B.E."/>
            <person name="Liimatainen K."/>
            <person name="Lipzen A."/>
            <person name="Lukacs Z."/>
            <person name="Mihaltcheva S."/>
            <person name="Morgado L.N."/>
            <person name="Niskanen T."/>
            <person name="Noordeloos M.E."/>
            <person name="Ohm R.A."/>
            <person name="Ortiz-Santana B."/>
            <person name="Ovrebo C."/>
            <person name="Racz N."/>
            <person name="Riley R."/>
            <person name="Savchenko A."/>
            <person name="Shiryaev A."/>
            <person name="Soop K."/>
            <person name="Spirin V."/>
            <person name="Szebenyi C."/>
            <person name="Tomsovsky M."/>
            <person name="Tulloss R.E."/>
            <person name="Uehling J."/>
            <person name="Grigoriev I.V."/>
            <person name="Vagvolgyi C."/>
            <person name="Papp T."/>
            <person name="Martin F.M."/>
            <person name="Miettinen O."/>
            <person name="Hibbett D.S."/>
            <person name="Nagy L.G."/>
        </authorList>
    </citation>
    <scope>NUCLEOTIDE SEQUENCE [LARGE SCALE GENOMIC DNA]</scope>
    <source>
        <strain evidence="2 3">OMC1185</strain>
    </source>
</reference>
<feature type="region of interest" description="Disordered" evidence="1">
    <location>
        <begin position="1"/>
        <end position="58"/>
    </location>
</feature>
<evidence type="ECO:0000313" key="2">
    <source>
        <dbReference type="EMBL" id="TFK52081.1"/>
    </source>
</evidence>
<feature type="compositionally biased region" description="Low complexity" evidence="1">
    <location>
        <begin position="40"/>
        <end position="58"/>
    </location>
</feature>
<name>A0A5C3NEV6_9AGAM</name>
<evidence type="ECO:0000256" key="1">
    <source>
        <dbReference type="SAM" id="MobiDB-lite"/>
    </source>
</evidence>
<dbReference type="Proteomes" id="UP000305948">
    <property type="component" value="Unassembled WGS sequence"/>
</dbReference>
<keyword evidence="3" id="KW-1185">Reference proteome</keyword>
<dbReference type="AlphaFoldDB" id="A0A5C3NEV6"/>
<accession>A0A5C3NEV6</accession>
<evidence type="ECO:0000313" key="3">
    <source>
        <dbReference type="Proteomes" id="UP000305948"/>
    </source>
</evidence>
<gene>
    <name evidence="2" type="ORF">OE88DRAFT_1658865</name>
</gene>
<organism evidence="2 3">
    <name type="scientific">Heliocybe sulcata</name>
    <dbReference type="NCBI Taxonomy" id="5364"/>
    <lineage>
        <taxon>Eukaryota</taxon>
        <taxon>Fungi</taxon>
        <taxon>Dikarya</taxon>
        <taxon>Basidiomycota</taxon>
        <taxon>Agaricomycotina</taxon>
        <taxon>Agaricomycetes</taxon>
        <taxon>Gloeophyllales</taxon>
        <taxon>Gloeophyllaceae</taxon>
        <taxon>Heliocybe</taxon>
    </lineage>
</organism>
<proteinExistence type="predicted"/>
<protein>
    <submittedName>
        <fullName evidence="2">Uncharacterized protein</fullName>
    </submittedName>
</protein>